<dbReference type="InterPro" id="IPR058548">
    <property type="entry name" value="MlaB-like_STAS"/>
</dbReference>
<dbReference type="Pfam" id="PF13466">
    <property type="entry name" value="STAS_2"/>
    <property type="match status" value="1"/>
</dbReference>
<protein>
    <recommendedName>
        <fullName evidence="1">STAS domain-containing protein</fullName>
    </recommendedName>
</protein>
<dbReference type="Gene3D" id="3.30.750.24">
    <property type="entry name" value="STAS domain"/>
    <property type="match status" value="1"/>
</dbReference>
<dbReference type="PANTHER" id="PTHR33495:SF2">
    <property type="entry name" value="ANTI-SIGMA FACTOR ANTAGONIST TM_1081-RELATED"/>
    <property type="match status" value="1"/>
</dbReference>
<reference evidence="3" key="1">
    <citation type="journal article" date="2019" name="Int. J. Syst. Evol. Microbiol.">
        <title>The Global Catalogue of Microorganisms (GCM) 10K type strain sequencing project: providing services to taxonomists for standard genome sequencing and annotation.</title>
        <authorList>
            <consortium name="The Broad Institute Genomics Platform"/>
            <consortium name="The Broad Institute Genome Sequencing Center for Infectious Disease"/>
            <person name="Wu L."/>
            <person name="Ma J."/>
        </authorList>
    </citation>
    <scope>NUCLEOTIDE SEQUENCE [LARGE SCALE GENOMIC DNA]</scope>
    <source>
        <strain evidence="3">JCM 4505</strain>
    </source>
</reference>
<dbReference type="InterPro" id="IPR036513">
    <property type="entry name" value="STAS_dom_sf"/>
</dbReference>
<gene>
    <name evidence="2" type="ORF">GCM10010302_43620</name>
</gene>
<evidence type="ECO:0000313" key="3">
    <source>
        <dbReference type="Proteomes" id="UP001501867"/>
    </source>
</evidence>
<dbReference type="PROSITE" id="PS50801">
    <property type="entry name" value="STAS"/>
    <property type="match status" value="1"/>
</dbReference>
<dbReference type="PANTHER" id="PTHR33495">
    <property type="entry name" value="ANTI-SIGMA FACTOR ANTAGONIST TM_1081-RELATED-RELATED"/>
    <property type="match status" value="1"/>
</dbReference>
<dbReference type="EMBL" id="BAAABV010000021">
    <property type="protein sequence ID" value="GAA0300329.1"/>
    <property type="molecule type" value="Genomic_DNA"/>
</dbReference>
<dbReference type="Proteomes" id="UP001501867">
    <property type="component" value="Unassembled WGS sequence"/>
</dbReference>
<sequence length="132" mass="13533">MPAAFDVAVTAVSPGRALVAVAGELDVQTGPALIEAVDSVTLPGLEIAVDMSAVTFMDSHGLNALILLRRRAREAGATLFLRNVPGQALWVLDLTGTTGLFRLRPDPGDEPAAGPAPGARCPMGRCGACCPV</sequence>
<accession>A0ABP3F3X1</accession>
<dbReference type="SUPFAM" id="SSF52091">
    <property type="entry name" value="SpoIIaa-like"/>
    <property type="match status" value="1"/>
</dbReference>
<dbReference type="InterPro" id="IPR002645">
    <property type="entry name" value="STAS_dom"/>
</dbReference>
<feature type="domain" description="STAS" evidence="1">
    <location>
        <begin position="14"/>
        <end position="96"/>
    </location>
</feature>
<dbReference type="RefSeq" id="WP_344162049.1">
    <property type="nucleotide sequence ID" value="NZ_BAAABV010000021.1"/>
</dbReference>
<keyword evidence="3" id="KW-1185">Reference proteome</keyword>
<evidence type="ECO:0000313" key="2">
    <source>
        <dbReference type="EMBL" id="GAA0300329.1"/>
    </source>
</evidence>
<dbReference type="CDD" id="cd07043">
    <property type="entry name" value="STAS_anti-anti-sigma_factors"/>
    <property type="match status" value="1"/>
</dbReference>
<organism evidence="2 3">
    <name type="scientific">Streptomyces polychromogenes</name>
    <dbReference type="NCBI Taxonomy" id="67342"/>
    <lineage>
        <taxon>Bacteria</taxon>
        <taxon>Bacillati</taxon>
        <taxon>Actinomycetota</taxon>
        <taxon>Actinomycetes</taxon>
        <taxon>Kitasatosporales</taxon>
        <taxon>Streptomycetaceae</taxon>
        <taxon>Streptomyces</taxon>
    </lineage>
</organism>
<proteinExistence type="predicted"/>
<comment type="caution">
    <text evidence="2">The sequence shown here is derived from an EMBL/GenBank/DDBJ whole genome shotgun (WGS) entry which is preliminary data.</text>
</comment>
<name>A0ABP3F3X1_9ACTN</name>
<evidence type="ECO:0000259" key="1">
    <source>
        <dbReference type="PROSITE" id="PS50801"/>
    </source>
</evidence>